<dbReference type="InterPro" id="IPR053147">
    <property type="entry name" value="Hsp_HslJ-like"/>
</dbReference>
<evidence type="ECO:0000256" key="1">
    <source>
        <dbReference type="SAM" id="SignalP"/>
    </source>
</evidence>
<name>A0ABN6S0E9_9BACT</name>
<evidence type="ECO:0000313" key="3">
    <source>
        <dbReference type="EMBL" id="BDQ35151.1"/>
    </source>
</evidence>
<dbReference type="Proteomes" id="UP001061361">
    <property type="component" value="Chromosome"/>
</dbReference>
<dbReference type="RefSeq" id="WP_264982039.1">
    <property type="nucleotide sequence ID" value="NZ_AP026708.1"/>
</dbReference>
<dbReference type="InterPro" id="IPR005184">
    <property type="entry name" value="DUF306_Meta_HslJ"/>
</dbReference>
<accession>A0ABN6S0E9</accession>
<keyword evidence="1" id="KW-0732">Signal</keyword>
<evidence type="ECO:0000259" key="2">
    <source>
        <dbReference type="Pfam" id="PF03724"/>
    </source>
</evidence>
<dbReference type="Pfam" id="PF03724">
    <property type="entry name" value="META"/>
    <property type="match status" value="1"/>
</dbReference>
<dbReference type="PANTHER" id="PTHR35535">
    <property type="entry name" value="HEAT SHOCK PROTEIN HSLJ"/>
    <property type="match status" value="1"/>
</dbReference>
<feature type="domain" description="DUF306" evidence="2">
    <location>
        <begin position="41"/>
        <end position="134"/>
    </location>
</feature>
<keyword evidence="4" id="KW-1185">Reference proteome</keyword>
<feature type="signal peptide" evidence="1">
    <location>
        <begin position="1"/>
        <end position="21"/>
    </location>
</feature>
<dbReference type="PROSITE" id="PS51257">
    <property type="entry name" value="PROKAR_LIPOPROTEIN"/>
    <property type="match status" value="1"/>
</dbReference>
<dbReference type="PANTHER" id="PTHR35535:SF2">
    <property type="entry name" value="DUF306 DOMAIN-CONTAINING PROTEIN"/>
    <property type="match status" value="1"/>
</dbReference>
<protein>
    <recommendedName>
        <fullName evidence="2">DUF306 domain-containing protein</fullName>
    </recommendedName>
</protein>
<proteinExistence type="predicted"/>
<evidence type="ECO:0000313" key="4">
    <source>
        <dbReference type="Proteomes" id="UP001061361"/>
    </source>
</evidence>
<gene>
    <name evidence="3" type="ORF">JCM14722_26930</name>
</gene>
<dbReference type="EMBL" id="AP026708">
    <property type="protein sequence ID" value="BDQ35151.1"/>
    <property type="molecule type" value="Genomic_DNA"/>
</dbReference>
<dbReference type="InterPro" id="IPR038670">
    <property type="entry name" value="HslJ-like_sf"/>
</dbReference>
<sequence>MRTHMKGLAVVCFLIVLFAVAGCGSHEEPKPVVGENLRSAMVGKKWVVEELFARRMNEEVTMEFMSDGTVKAFGGCNELTGTYTLLEDGLTFGPMASTRKSCGPALDEQEYSFKTFLARVERVELDGNDLLLLSREFPGPIRLTTGGGGLFW</sequence>
<feature type="chain" id="PRO_5046099628" description="DUF306 domain-containing protein" evidence="1">
    <location>
        <begin position="22"/>
        <end position="152"/>
    </location>
</feature>
<dbReference type="Gene3D" id="2.40.128.270">
    <property type="match status" value="1"/>
</dbReference>
<reference evidence="3" key="1">
    <citation type="submission" date="2022-08" db="EMBL/GenBank/DDBJ databases">
        <title>Genome Sequence of the sulphate-reducing bacterium, Pseudodesulfovibrio portus JCM14722.</title>
        <authorList>
            <person name="Kondo R."/>
            <person name="Kataoka T."/>
        </authorList>
    </citation>
    <scope>NUCLEOTIDE SEQUENCE</scope>
    <source>
        <strain evidence="3">JCM 14722</strain>
    </source>
</reference>
<organism evidence="3 4">
    <name type="scientific">Pseudodesulfovibrio portus</name>
    <dbReference type="NCBI Taxonomy" id="231439"/>
    <lineage>
        <taxon>Bacteria</taxon>
        <taxon>Pseudomonadati</taxon>
        <taxon>Thermodesulfobacteriota</taxon>
        <taxon>Desulfovibrionia</taxon>
        <taxon>Desulfovibrionales</taxon>
        <taxon>Desulfovibrionaceae</taxon>
    </lineage>
</organism>